<reference evidence="1 3" key="1">
    <citation type="submission" date="2018-05" db="EMBL/GenBank/DDBJ databases">
        <title>Legionella qingyii sp.nov., whole genome shotgun sequence.</title>
        <authorList>
            <person name="Wu H."/>
            <person name="Zhu Q."/>
            <person name="Hu C."/>
        </authorList>
    </citation>
    <scope>NUCLEOTIDE SEQUENCE [LARGE SCALE GENOMIC DNA]</scope>
    <source>
        <strain evidence="1 3">HEB18</strain>
    </source>
</reference>
<dbReference type="RefSeq" id="WP_110142618.1">
    <property type="nucleotide sequence ID" value="NZ_QHJG01000015.1"/>
</dbReference>
<dbReference type="Gene3D" id="1.20.1280.50">
    <property type="match status" value="1"/>
</dbReference>
<name>A0A317U5R5_9GAMM</name>
<dbReference type="Proteomes" id="UP000287374">
    <property type="component" value="Unassembled WGS sequence"/>
</dbReference>
<comment type="caution">
    <text evidence="1">The sequence shown here is derived from an EMBL/GenBank/DDBJ whole genome shotgun (WGS) entry which is preliminary data.</text>
</comment>
<sequence length="292" mass="33209">MLGFGRFFKSSTDSHQEQTGLSIECLPNEMLLPILQRTVTSRNDKNSVSLVSKRFYELSEDKSVGIYLAYDVRFIIDSLLRDLYRLVFKPRSAGAGQFCADKELIQSIEQIKKQLVAVLKARSFERIDKNTLDIFSNGDAKVIRSKLLIKYGGMLPYVIDSVKDFQFLAATVDKSQWNAIEVIFKTIKLSEKNNVTTCIHLMLRLCAELKNKKRLTDRHQDYKELLTNANSKLIAALSKEQQRIAMEMVKDGVRLSAEIYLHNLANTFIAVSNELHEQLGDDASNDIHQPGT</sequence>
<evidence type="ECO:0000313" key="1">
    <source>
        <dbReference type="EMBL" id="PWY55710.1"/>
    </source>
</evidence>
<organism evidence="1 3">
    <name type="scientific">Legionella qingyii</name>
    <dbReference type="NCBI Taxonomy" id="2184757"/>
    <lineage>
        <taxon>Bacteria</taxon>
        <taxon>Pseudomonadati</taxon>
        <taxon>Pseudomonadota</taxon>
        <taxon>Gammaproteobacteria</taxon>
        <taxon>Legionellales</taxon>
        <taxon>Legionellaceae</taxon>
        <taxon>Legionella</taxon>
    </lineage>
</organism>
<dbReference type="Proteomes" id="UP000247152">
    <property type="component" value="Unassembled WGS sequence"/>
</dbReference>
<reference evidence="2 4" key="2">
    <citation type="submission" date="2018-12" db="EMBL/GenBank/DDBJ databases">
        <title>Legionella sp,whole genome shotgun sequence.</title>
        <authorList>
            <person name="Wu H."/>
        </authorList>
    </citation>
    <scope>NUCLEOTIDE SEQUENCE [LARGE SCALE GENOMIC DNA]</scope>
    <source>
        <strain evidence="2">Km489</strain>
        <strain evidence="4">km489</strain>
    </source>
</reference>
<dbReference type="EMBL" id="QHJG01000015">
    <property type="protein sequence ID" value="PWY55710.1"/>
    <property type="molecule type" value="Genomic_DNA"/>
</dbReference>
<gene>
    <name evidence="1" type="ORF">DGG96_10475</name>
    <name evidence="2" type="ORF">ELY20_11740</name>
</gene>
<dbReference type="SUPFAM" id="SSF81383">
    <property type="entry name" value="F-box domain"/>
    <property type="match status" value="1"/>
</dbReference>
<dbReference type="AlphaFoldDB" id="A0A317U5R5"/>
<proteinExistence type="predicted"/>
<keyword evidence="4" id="KW-1185">Reference proteome</keyword>
<dbReference type="InterPro" id="IPR036047">
    <property type="entry name" value="F-box-like_dom_sf"/>
</dbReference>
<dbReference type="OrthoDB" id="9886914at2"/>
<accession>A0A317U5R5</accession>
<protein>
    <submittedName>
        <fullName evidence="2">F-box protein</fullName>
    </submittedName>
</protein>
<evidence type="ECO:0000313" key="2">
    <source>
        <dbReference type="EMBL" id="RUR21622.1"/>
    </source>
</evidence>
<evidence type="ECO:0000313" key="4">
    <source>
        <dbReference type="Proteomes" id="UP000287374"/>
    </source>
</evidence>
<dbReference type="EMBL" id="RZGX01000015">
    <property type="protein sequence ID" value="RUR21622.1"/>
    <property type="molecule type" value="Genomic_DNA"/>
</dbReference>
<evidence type="ECO:0000313" key="3">
    <source>
        <dbReference type="Proteomes" id="UP000247152"/>
    </source>
</evidence>